<protein>
    <submittedName>
        <fullName evidence="1">Uncharacterized protein</fullName>
    </submittedName>
</protein>
<comment type="caution">
    <text evidence="1">The sequence shown here is derived from an EMBL/GenBank/DDBJ whole genome shotgun (WGS) entry which is preliminary data.</text>
</comment>
<evidence type="ECO:0000313" key="2">
    <source>
        <dbReference type="Proteomes" id="UP000032221"/>
    </source>
</evidence>
<sequence length="129" mass="13946">MEDTMTVEPTTTAREALDEARLDIAAAQDALRDGDDLRRTQYAQAAIDSAATTLLDPAAIRREVVAARFFLSAGLALDGRANTCGADSIHTDEEASGLSPEDQAWLRNYLQTREQRTLHALSADNSIGL</sequence>
<dbReference type="AlphaFoldDB" id="A0A0D1LF89"/>
<name>A0A0D1LF89_9MYCO</name>
<proteinExistence type="predicted"/>
<accession>A0A0D1LF89</accession>
<dbReference type="PATRIC" id="fig|280871.6.peg.4855"/>
<reference evidence="1 2" key="1">
    <citation type="submission" date="2015-01" db="EMBL/GenBank/DDBJ databases">
        <title>Genome sequence of Mycobacterium llatzerense and Mycobacterium immunogenum recovered from brain abscess.</title>
        <authorList>
            <person name="Greninger A.L."/>
            <person name="Langelier C."/>
            <person name="Cunningham G."/>
            <person name="Chiu C.Y."/>
            <person name="Miller S."/>
        </authorList>
    </citation>
    <scope>NUCLEOTIDE SEQUENCE [LARGE SCALE GENOMIC DNA]</scope>
    <source>
        <strain evidence="1 2">CLUC14</strain>
    </source>
</reference>
<evidence type="ECO:0000313" key="1">
    <source>
        <dbReference type="EMBL" id="KIU14626.1"/>
    </source>
</evidence>
<keyword evidence="2" id="KW-1185">Reference proteome</keyword>
<dbReference type="EMBL" id="JXST01000040">
    <property type="protein sequence ID" value="KIU14626.1"/>
    <property type="molecule type" value="Genomic_DNA"/>
</dbReference>
<organism evidence="1 2">
    <name type="scientific">Mycolicibacterium llatzerense</name>
    <dbReference type="NCBI Taxonomy" id="280871"/>
    <lineage>
        <taxon>Bacteria</taxon>
        <taxon>Bacillati</taxon>
        <taxon>Actinomycetota</taxon>
        <taxon>Actinomycetes</taxon>
        <taxon>Mycobacteriales</taxon>
        <taxon>Mycobacteriaceae</taxon>
        <taxon>Mycolicibacterium</taxon>
    </lineage>
</organism>
<dbReference type="Proteomes" id="UP000032221">
    <property type="component" value="Unassembled WGS sequence"/>
</dbReference>
<gene>
    <name evidence="1" type="ORF">TL10_23465</name>
</gene>